<dbReference type="PANTHER" id="PTHR42693">
    <property type="entry name" value="ARYLSULFATASE FAMILY MEMBER"/>
    <property type="match status" value="1"/>
</dbReference>
<evidence type="ECO:0000259" key="4">
    <source>
        <dbReference type="Pfam" id="PF00884"/>
    </source>
</evidence>
<dbReference type="Gene3D" id="3.40.720.10">
    <property type="entry name" value="Alkaline Phosphatase, subunit A"/>
    <property type="match status" value="1"/>
</dbReference>
<evidence type="ECO:0000256" key="1">
    <source>
        <dbReference type="ARBA" id="ARBA00008779"/>
    </source>
</evidence>
<dbReference type="KEGG" id="wfu:AXE80_05200"/>
<name>A0A1B1Y4N7_9FLAO</name>
<sequence length="501" mass="56821">MKLKNILITLSLIGFIGSVHAQQKPNIVFIEVDDLPAHYTSILGQKNAKTPTIDKLAKEGIFFSNAVSQGTMCGPSRNSLITGVYPHNIGFYQNGPFDGLELNTWALPAALQRAGYYTAHVGKSHIHPSEKGLKGSKVEKGREAHKRLGFDYVWQSLGRSVVGGKEPVRGKDAYVDFLLDNGYFEQMKKERRKNSTLPTDVYLDGLYTKLALEFMSNQKEQPFFLWLNYSVPHGPYDVAQKYHDPFTKKMMPTPNYVEDPGTDIPALLRPYPMTDAHEIEKEQLGNFANIYYMDTQVNIVLNKIKELGKTDNTIIVFFSDHGILVGDHGLNHKSTLYKEVINPSLIVYDPRSNNNGRTVDTPVELQDILKTTMEWAGASKKDINTPYGESLAPLLQNKKGYTKTFAVAESPGYYTLVTKEYKYIAPFEYQKDGFEVLFDLKKDPNEKTNIAKENPKVIKEFRLMAKEWLNNHGEVKIQAPMKPKKKKENKEKKAKKKKNKA</sequence>
<feature type="compositionally biased region" description="Basic residues" evidence="2">
    <location>
        <begin position="482"/>
        <end position="501"/>
    </location>
</feature>
<dbReference type="Pfam" id="PF00884">
    <property type="entry name" value="Sulfatase"/>
    <property type="match status" value="1"/>
</dbReference>
<feature type="chain" id="PRO_5008532450" description="Sulfatase N-terminal domain-containing protein" evidence="3">
    <location>
        <begin position="22"/>
        <end position="501"/>
    </location>
</feature>
<dbReference type="InterPro" id="IPR050738">
    <property type="entry name" value="Sulfatase"/>
</dbReference>
<evidence type="ECO:0000313" key="6">
    <source>
        <dbReference type="Proteomes" id="UP000092967"/>
    </source>
</evidence>
<dbReference type="InterPro" id="IPR017850">
    <property type="entry name" value="Alkaline_phosphatase_core_sf"/>
</dbReference>
<evidence type="ECO:0000256" key="2">
    <source>
        <dbReference type="SAM" id="MobiDB-lite"/>
    </source>
</evidence>
<keyword evidence="6" id="KW-1185">Reference proteome</keyword>
<comment type="similarity">
    <text evidence="1">Belongs to the sulfatase family.</text>
</comment>
<dbReference type="RefSeq" id="WP_068825106.1">
    <property type="nucleotide sequence ID" value="NZ_CP014224.1"/>
</dbReference>
<evidence type="ECO:0000256" key="3">
    <source>
        <dbReference type="SAM" id="SignalP"/>
    </source>
</evidence>
<feature type="domain" description="Sulfatase N-terminal" evidence="4">
    <location>
        <begin position="25"/>
        <end position="378"/>
    </location>
</feature>
<protein>
    <recommendedName>
        <fullName evidence="4">Sulfatase N-terminal domain-containing protein</fullName>
    </recommendedName>
</protein>
<dbReference type="PANTHER" id="PTHR42693:SF33">
    <property type="entry name" value="ARYLSULFATASE"/>
    <property type="match status" value="1"/>
</dbReference>
<gene>
    <name evidence="5" type="ORF">AXE80_05200</name>
</gene>
<keyword evidence="3" id="KW-0732">Signal</keyword>
<dbReference type="InterPro" id="IPR000917">
    <property type="entry name" value="Sulfatase_N"/>
</dbReference>
<reference evidence="5 6" key="1">
    <citation type="submission" date="2016-02" db="EMBL/GenBank/DDBJ databases">
        <authorList>
            <person name="Wen L."/>
            <person name="He K."/>
            <person name="Yang H."/>
        </authorList>
    </citation>
    <scope>NUCLEOTIDE SEQUENCE [LARGE SCALE GENOMIC DNA]</scope>
    <source>
        <strain evidence="5 6">CZ1127</strain>
    </source>
</reference>
<dbReference type="SUPFAM" id="SSF53649">
    <property type="entry name" value="Alkaline phosphatase-like"/>
    <property type="match status" value="1"/>
</dbReference>
<dbReference type="Proteomes" id="UP000092967">
    <property type="component" value="Chromosome"/>
</dbReference>
<feature type="signal peptide" evidence="3">
    <location>
        <begin position="1"/>
        <end position="21"/>
    </location>
</feature>
<organism evidence="5 6">
    <name type="scientific">Wenyingzhuangia fucanilytica</name>
    <dbReference type="NCBI Taxonomy" id="1790137"/>
    <lineage>
        <taxon>Bacteria</taxon>
        <taxon>Pseudomonadati</taxon>
        <taxon>Bacteroidota</taxon>
        <taxon>Flavobacteriia</taxon>
        <taxon>Flavobacteriales</taxon>
        <taxon>Flavobacteriaceae</taxon>
        <taxon>Wenyingzhuangia</taxon>
    </lineage>
</organism>
<dbReference type="STRING" id="1790137.AXE80_05200"/>
<accession>A0A1B1Y4N7</accession>
<dbReference type="EMBL" id="CP014224">
    <property type="protein sequence ID" value="ANW95709.1"/>
    <property type="molecule type" value="Genomic_DNA"/>
</dbReference>
<proteinExistence type="inferred from homology"/>
<dbReference type="AlphaFoldDB" id="A0A1B1Y4N7"/>
<evidence type="ECO:0000313" key="5">
    <source>
        <dbReference type="EMBL" id="ANW95709.1"/>
    </source>
</evidence>
<dbReference type="OrthoDB" id="9803751at2"/>
<dbReference type="GO" id="GO:0004065">
    <property type="term" value="F:arylsulfatase activity"/>
    <property type="evidence" value="ECO:0007669"/>
    <property type="project" value="TreeGrafter"/>
</dbReference>
<feature type="region of interest" description="Disordered" evidence="2">
    <location>
        <begin position="474"/>
        <end position="501"/>
    </location>
</feature>